<gene>
    <name evidence="1" type="ORF">ALC60_11189</name>
</gene>
<evidence type="ECO:0000313" key="1">
    <source>
        <dbReference type="EMBL" id="KYQ49744.1"/>
    </source>
</evidence>
<evidence type="ECO:0000313" key="2">
    <source>
        <dbReference type="Proteomes" id="UP000075809"/>
    </source>
</evidence>
<keyword evidence="2" id="KW-1185">Reference proteome</keyword>
<dbReference type="AlphaFoldDB" id="A0A151WPE8"/>
<dbReference type="EMBL" id="KQ982868">
    <property type="protein sequence ID" value="KYQ49744.1"/>
    <property type="molecule type" value="Genomic_DNA"/>
</dbReference>
<dbReference type="Proteomes" id="UP000075809">
    <property type="component" value="Unassembled WGS sequence"/>
</dbReference>
<name>A0A151WPE8_9HYME</name>
<organism evidence="1 2">
    <name type="scientific">Mycetomoellerius zeteki</name>
    <dbReference type="NCBI Taxonomy" id="64791"/>
    <lineage>
        <taxon>Eukaryota</taxon>
        <taxon>Metazoa</taxon>
        <taxon>Ecdysozoa</taxon>
        <taxon>Arthropoda</taxon>
        <taxon>Hexapoda</taxon>
        <taxon>Insecta</taxon>
        <taxon>Pterygota</taxon>
        <taxon>Neoptera</taxon>
        <taxon>Endopterygota</taxon>
        <taxon>Hymenoptera</taxon>
        <taxon>Apocrita</taxon>
        <taxon>Aculeata</taxon>
        <taxon>Formicoidea</taxon>
        <taxon>Formicidae</taxon>
        <taxon>Myrmicinae</taxon>
        <taxon>Mycetomoellerius</taxon>
    </lineage>
</organism>
<sequence>MILVHTIVDHGDRLRLRSPAFSILPRILWRSGQGEFIRAEILLRDMRRYTIAVPAKVIESDIHERSNELASLAARGVFRVFGGKVRNKKGNEFLGRLSRVRPKEHAAAHRLDRSIVSPAERTDEII</sequence>
<proteinExistence type="predicted"/>
<accession>A0A151WPE8</accession>
<protein>
    <submittedName>
        <fullName evidence="1">Uncharacterized protein</fullName>
    </submittedName>
</protein>
<reference evidence="1 2" key="1">
    <citation type="submission" date="2015-09" db="EMBL/GenBank/DDBJ databases">
        <title>Trachymyrmex zeteki WGS genome.</title>
        <authorList>
            <person name="Nygaard S."/>
            <person name="Hu H."/>
            <person name="Boomsma J."/>
            <person name="Zhang G."/>
        </authorList>
    </citation>
    <scope>NUCLEOTIDE SEQUENCE [LARGE SCALE GENOMIC DNA]</scope>
    <source>
        <strain evidence="1">Tzet28-1</strain>
        <tissue evidence="1">Whole body</tissue>
    </source>
</reference>